<evidence type="ECO:0000313" key="2">
    <source>
        <dbReference type="Proteomes" id="UP000822476"/>
    </source>
</evidence>
<gene>
    <name evidence="1" type="ORF">EG68_01550</name>
</gene>
<reference evidence="1" key="1">
    <citation type="submission" date="2019-07" db="EMBL/GenBank/DDBJ databases">
        <title>Annotation for the trematode Paragonimus miyazaki's.</title>
        <authorList>
            <person name="Choi Y.-J."/>
        </authorList>
    </citation>
    <scope>NUCLEOTIDE SEQUENCE</scope>
    <source>
        <strain evidence="1">Japan</strain>
    </source>
</reference>
<accession>A0A8S9Z0Z7</accession>
<proteinExistence type="predicted"/>
<evidence type="ECO:0000313" key="1">
    <source>
        <dbReference type="EMBL" id="KAF7261085.1"/>
    </source>
</evidence>
<sequence>MLATVGSIVIRLRVHTRKIFTGSTVVVARSHIISLHAHANAPPITLWRNAGWNSKSPIINIGGLSFEQIACICLKIS</sequence>
<keyword evidence="2" id="KW-1185">Reference proteome</keyword>
<name>A0A8S9Z0Z7_9TREM</name>
<dbReference type="AlphaFoldDB" id="A0A8S9Z0Z7"/>
<dbReference type="Proteomes" id="UP000822476">
    <property type="component" value="Unassembled WGS sequence"/>
</dbReference>
<dbReference type="EMBL" id="JTDE01000491">
    <property type="protein sequence ID" value="KAF7261085.1"/>
    <property type="molecule type" value="Genomic_DNA"/>
</dbReference>
<organism evidence="1 2">
    <name type="scientific">Paragonimus skrjabini miyazakii</name>
    <dbReference type="NCBI Taxonomy" id="59628"/>
    <lineage>
        <taxon>Eukaryota</taxon>
        <taxon>Metazoa</taxon>
        <taxon>Spiralia</taxon>
        <taxon>Lophotrochozoa</taxon>
        <taxon>Platyhelminthes</taxon>
        <taxon>Trematoda</taxon>
        <taxon>Digenea</taxon>
        <taxon>Plagiorchiida</taxon>
        <taxon>Troglotremata</taxon>
        <taxon>Troglotrematidae</taxon>
        <taxon>Paragonimus</taxon>
    </lineage>
</organism>
<protein>
    <submittedName>
        <fullName evidence="1">Uncharacterized protein</fullName>
    </submittedName>
</protein>
<comment type="caution">
    <text evidence="1">The sequence shown here is derived from an EMBL/GenBank/DDBJ whole genome shotgun (WGS) entry which is preliminary data.</text>
</comment>